<organism evidence="2 3">
    <name type="scientific">Salinarimonas ramus</name>
    <dbReference type="NCBI Taxonomy" id="690164"/>
    <lineage>
        <taxon>Bacteria</taxon>
        <taxon>Pseudomonadati</taxon>
        <taxon>Pseudomonadota</taxon>
        <taxon>Alphaproteobacteria</taxon>
        <taxon>Hyphomicrobiales</taxon>
        <taxon>Salinarimonadaceae</taxon>
        <taxon>Salinarimonas</taxon>
    </lineage>
</organism>
<reference evidence="2 3" key="1">
    <citation type="journal article" date="2014" name="Int. J. Syst. Evol. Microbiol.">
        <title>Complete genome sequence of Corynebacterium casei LMG S-19264T (=DSM 44701T), isolated from a smear-ripened cheese.</title>
        <authorList>
            <consortium name="US DOE Joint Genome Institute (JGI-PGF)"/>
            <person name="Walter F."/>
            <person name="Albersmeier A."/>
            <person name="Kalinowski J."/>
            <person name="Ruckert C."/>
        </authorList>
    </citation>
    <scope>NUCLEOTIDE SEQUENCE [LARGE SCALE GENOMIC DNA]</scope>
    <source>
        <strain evidence="2 3">CGMCC 1.9161</strain>
    </source>
</reference>
<accession>A0A917Q4W0</accession>
<evidence type="ECO:0008006" key="4">
    <source>
        <dbReference type="Google" id="ProtNLM"/>
    </source>
</evidence>
<dbReference type="RefSeq" id="WP_188909913.1">
    <property type="nucleotide sequence ID" value="NZ_BMMF01000002.1"/>
</dbReference>
<dbReference type="Pfam" id="PF07362">
    <property type="entry name" value="CcdA"/>
    <property type="match status" value="1"/>
</dbReference>
<sequence length="76" mass="8449">MHIDARSEGRIAVAEELLREAERHEVDVSRAAEDGLRRAIESARVARWLAENETAIDGANRWVETNGLPLAGFRPA</sequence>
<dbReference type="Proteomes" id="UP000600449">
    <property type="component" value="Unassembled WGS sequence"/>
</dbReference>
<name>A0A917Q4W0_9HYPH</name>
<evidence type="ECO:0000313" key="3">
    <source>
        <dbReference type="Proteomes" id="UP000600449"/>
    </source>
</evidence>
<dbReference type="AlphaFoldDB" id="A0A917Q4W0"/>
<gene>
    <name evidence="2" type="ORF">GCM10011322_08530</name>
</gene>
<proteinExistence type="predicted"/>
<keyword evidence="3" id="KW-1185">Reference proteome</keyword>
<dbReference type="EMBL" id="BMMF01000002">
    <property type="protein sequence ID" value="GGK24141.1"/>
    <property type="molecule type" value="Genomic_DNA"/>
</dbReference>
<keyword evidence="1" id="KW-1277">Toxin-antitoxin system</keyword>
<comment type="caution">
    <text evidence="2">The sequence shown here is derived from an EMBL/GenBank/DDBJ whole genome shotgun (WGS) entry which is preliminary data.</text>
</comment>
<evidence type="ECO:0000313" key="2">
    <source>
        <dbReference type="EMBL" id="GGK24141.1"/>
    </source>
</evidence>
<dbReference type="InterPro" id="IPR009956">
    <property type="entry name" value="Post-segregation_anti-tox_CcdA"/>
</dbReference>
<protein>
    <recommendedName>
        <fullName evidence="4">Post-segregation antitoxin CcdA</fullName>
    </recommendedName>
</protein>
<evidence type="ECO:0000256" key="1">
    <source>
        <dbReference type="ARBA" id="ARBA00022649"/>
    </source>
</evidence>